<evidence type="ECO:0000256" key="1">
    <source>
        <dbReference type="ARBA" id="ARBA00022980"/>
    </source>
</evidence>
<dbReference type="GO" id="GO:0003735">
    <property type="term" value="F:structural constituent of ribosome"/>
    <property type="evidence" value="ECO:0007669"/>
    <property type="project" value="InterPro"/>
</dbReference>
<dbReference type="EMBL" id="CYRY02014635">
    <property type="protein sequence ID" value="VCW84588.1"/>
    <property type="molecule type" value="Genomic_DNA"/>
</dbReference>
<protein>
    <recommendedName>
        <fullName evidence="5">60S ribosomal protein L35a</fullName>
    </recommendedName>
</protein>
<name>A0A9X9LSF9_GULGU</name>
<dbReference type="InterPro" id="IPR001780">
    <property type="entry name" value="Ribosomal_eL33"/>
</dbReference>
<dbReference type="Proteomes" id="UP000269945">
    <property type="component" value="Unassembled WGS sequence"/>
</dbReference>
<dbReference type="GO" id="GO:0006412">
    <property type="term" value="P:translation"/>
    <property type="evidence" value="ECO:0007669"/>
    <property type="project" value="InterPro"/>
</dbReference>
<evidence type="ECO:0000256" key="2">
    <source>
        <dbReference type="ARBA" id="ARBA00023274"/>
    </source>
</evidence>
<comment type="caution">
    <text evidence="3">The sequence shown here is derived from an EMBL/GenBank/DDBJ whole genome shotgun (WGS) entry which is preliminary data.</text>
</comment>
<keyword evidence="2" id="KW-0687">Ribonucleoprotein</keyword>
<evidence type="ECO:0000313" key="3">
    <source>
        <dbReference type="EMBL" id="VCW84588.1"/>
    </source>
</evidence>
<sequence>MLEMKLNFLSRRDMLRCMCKAKNTVTPGGQSNKTRVIWGKATWTQGSSGVLHARFLLRPLDTESM</sequence>
<evidence type="ECO:0000313" key="4">
    <source>
        <dbReference type="Proteomes" id="UP000269945"/>
    </source>
</evidence>
<dbReference type="Gene3D" id="2.40.10.190">
    <property type="entry name" value="translation elongation factor selb, chain A, domain 4"/>
    <property type="match status" value="1"/>
</dbReference>
<accession>A0A9X9LSF9</accession>
<evidence type="ECO:0008006" key="5">
    <source>
        <dbReference type="Google" id="ProtNLM"/>
    </source>
</evidence>
<reference evidence="3 4" key="1">
    <citation type="submission" date="2018-10" db="EMBL/GenBank/DDBJ databases">
        <authorList>
            <person name="Ekblom R."/>
            <person name="Jareborg N."/>
        </authorList>
    </citation>
    <scope>NUCLEOTIDE SEQUENCE [LARGE SCALE GENOMIC DNA]</scope>
    <source>
        <tissue evidence="3">Muscle</tissue>
    </source>
</reference>
<keyword evidence="4" id="KW-1185">Reference proteome</keyword>
<proteinExistence type="predicted"/>
<dbReference type="GO" id="GO:0005840">
    <property type="term" value="C:ribosome"/>
    <property type="evidence" value="ECO:0007669"/>
    <property type="project" value="UniProtKB-KW"/>
</dbReference>
<dbReference type="GO" id="GO:1990904">
    <property type="term" value="C:ribonucleoprotein complex"/>
    <property type="evidence" value="ECO:0007669"/>
    <property type="project" value="UniProtKB-KW"/>
</dbReference>
<gene>
    <name evidence="3" type="ORF">BN2614_LOCUS1</name>
</gene>
<organism evidence="3 4">
    <name type="scientific">Gulo gulo</name>
    <name type="common">Wolverine</name>
    <name type="synonym">Gluton</name>
    <dbReference type="NCBI Taxonomy" id="48420"/>
    <lineage>
        <taxon>Eukaryota</taxon>
        <taxon>Metazoa</taxon>
        <taxon>Chordata</taxon>
        <taxon>Craniata</taxon>
        <taxon>Vertebrata</taxon>
        <taxon>Euteleostomi</taxon>
        <taxon>Mammalia</taxon>
        <taxon>Eutheria</taxon>
        <taxon>Laurasiatheria</taxon>
        <taxon>Carnivora</taxon>
        <taxon>Caniformia</taxon>
        <taxon>Musteloidea</taxon>
        <taxon>Mustelidae</taxon>
        <taxon>Guloninae</taxon>
        <taxon>Gulo</taxon>
    </lineage>
</organism>
<dbReference type="Pfam" id="PF01247">
    <property type="entry name" value="Ribosomal_L35Ae"/>
    <property type="match status" value="1"/>
</dbReference>
<dbReference type="InterPro" id="IPR038661">
    <property type="entry name" value="Ribosomal_eL33_sf"/>
</dbReference>
<keyword evidence="1" id="KW-0689">Ribosomal protein</keyword>
<dbReference type="AlphaFoldDB" id="A0A9X9LSF9"/>